<sequence length="135" mass="15688">MNKTKNSYFHNSHASYNFPWGDLYFYENFIISEISEGSVIGESQFMEAMNLTNDYFGVEKPYGLISNKVNSYSINLPELIPIARKFGNLRLNAVVLYSGIGYENFEIEKRLLKFKGEVFFNLDQAIDWITKELQV</sequence>
<dbReference type="RefSeq" id="WP_136843730.1">
    <property type="nucleotide sequence ID" value="NZ_SUPL01000005.1"/>
</dbReference>
<evidence type="ECO:0008006" key="3">
    <source>
        <dbReference type="Google" id="ProtNLM"/>
    </source>
</evidence>
<proteinExistence type="predicted"/>
<evidence type="ECO:0000313" key="2">
    <source>
        <dbReference type="Proteomes" id="UP000307657"/>
    </source>
</evidence>
<dbReference type="OrthoDB" id="1144359at2"/>
<dbReference type="AlphaFoldDB" id="A0A4V5LQD8"/>
<protein>
    <recommendedName>
        <fullName evidence="3">STAS/SEC14 domain-containing protein</fullName>
    </recommendedName>
</protein>
<accession>A0A4V5LQD8</accession>
<reference evidence="1 2" key="1">
    <citation type="submission" date="2019-04" db="EMBL/GenBank/DDBJ databases">
        <title>Lacinutrix sp. nov., isolated from marine water.</title>
        <authorList>
            <person name="Kim W."/>
        </authorList>
    </citation>
    <scope>NUCLEOTIDE SEQUENCE [LARGE SCALE GENOMIC DNA]</scope>
    <source>
        <strain evidence="1 2">CAU 1491</strain>
    </source>
</reference>
<organism evidence="1 2">
    <name type="scientific">Pontimicrobium aquaticum</name>
    <dbReference type="NCBI Taxonomy" id="2565367"/>
    <lineage>
        <taxon>Bacteria</taxon>
        <taxon>Pseudomonadati</taxon>
        <taxon>Bacteroidota</taxon>
        <taxon>Flavobacteriia</taxon>
        <taxon>Flavobacteriales</taxon>
        <taxon>Flavobacteriaceae</taxon>
        <taxon>Pontimicrobium</taxon>
    </lineage>
</organism>
<dbReference type="Proteomes" id="UP000307657">
    <property type="component" value="Unassembled WGS sequence"/>
</dbReference>
<comment type="caution">
    <text evidence="1">The sequence shown here is derived from an EMBL/GenBank/DDBJ whole genome shotgun (WGS) entry which is preliminary data.</text>
</comment>
<keyword evidence="2" id="KW-1185">Reference proteome</keyword>
<dbReference type="EMBL" id="SUPL01000005">
    <property type="protein sequence ID" value="TJY34679.1"/>
    <property type="molecule type" value="Genomic_DNA"/>
</dbReference>
<evidence type="ECO:0000313" key="1">
    <source>
        <dbReference type="EMBL" id="TJY34679.1"/>
    </source>
</evidence>
<gene>
    <name evidence="1" type="ORF">E5167_10230</name>
</gene>
<name>A0A4V5LQD8_9FLAO</name>